<dbReference type="GO" id="GO:0016787">
    <property type="term" value="F:hydrolase activity"/>
    <property type="evidence" value="ECO:0007669"/>
    <property type="project" value="UniProtKB-KW"/>
</dbReference>
<protein>
    <submittedName>
        <fullName evidence="2">Alpha/beta hydrolase</fullName>
    </submittedName>
</protein>
<dbReference type="InterPro" id="IPR029058">
    <property type="entry name" value="AB_hydrolase_fold"/>
</dbReference>
<gene>
    <name evidence="2" type="ORF">RM764_30030</name>
</gene>
<dbReference type="SUPFAM" id="SSF53474">
    <property type="entry name" value="alpha/beta-Hydrolases"/>
    <property type="match status" value="1"/>
</dbReference>
<dbReference type="PANTHER" id="PTHR43689:SF8">
    <property type="entry name" value="ALPHA_BETA-HYDROLASES SUPERFAMILY PROTEIN"/>
    <property type="match status" value="1"/>
</dbReference>
<accession>A0ABU2U1U9</accession>
<dbReference type="RefSeq" id="WP_311698656.1">
    <property type="nucleotide sequence ID" value="NZ_JAVREY010000049.1"/>
</dbReference>
<keyword evidence="3" id="KW-1185">Reference proteome</keyword>
<dbReference type="Gene3D" id="3.40.50.1820">
    <property type="entry name" value="alpha/beta hydrolase"/>
    <property type="match status" value="1"/>
</dbReference>
<dbReference type="EMBL" id="JAVREY010000049">
    <property type="protein sequence ID" value="MDT0467194.1"/>
    <property type="molecule type" value="Genomic_DNA"/>
</dbReference>
<dbReference type="Proteomes" id="UP001183809">
    <property type="component" value="Unassembled WGS sequence"/>
</dbReference>
<feature type="domain" description="AB hydrolase-1" evidence="1">
    <location>
        <begin position="22"/>
        <end position="252"/>
    </location>
</feature>
<dbReference type="Pfam" id="PF12697">
    <property type="entry name" value="Abhydrolase_6"/>
    <property type="match status" value="1"/>
</dbReference>
<name>A0ABU2U1U9_9ACTN</name>
<dbReference type="InterPro" id="IPR000073">
    <property type="entry name" value="AB_hydrolase_1"/>
</dbReference>
<organism evidence="2 3">
    <name type="scientific">Streptomyces gibsoniae</name>
    <dbReference type="NCBI Taxonomy" id="3075529"/>
    <lineage>
        <taxon>Bacteria</taxon>
        <taxon>Bacillati</taxon>
        <taxon>Actinomycetota</taxon>
        <taxon>Actinomycetes</taxon>
        <taxon>Kitasatosporales</taxon>
        <taxon>Streptomycetaceae</taxon>
        <taxon>Streptomyces</taxon>
    </lineage>
</organism>
<evidence type="ECO:0000259" key="1">
    <source>
        <dbReference type="Pfam" id="PF12697"/>
    </source>
</evidence>
<dbReference type="PANTHER" id="PTHR43689">
    <property type="entry name" value="HYDROLASE"/>
    <property type="match status" value="1"/>
</dbReference>
<sequence>MRNTPGETEHVLSPVDDAKGLVVFVHGFLDDSTVWAELFECLDCPDWEFAAVDLHVTDVECPEPGAVLEGYRDQALQVVRERKHGSARPLVIVGHSMGGQIAELAALREHDLRGLVLITPAPLGGYPMPAEQMEVFRQRARDKDRVAISRGKVALSFNIGVRGLKTLVNATASTPVETSLQQLEAWTAGHPLGAHPSQVKAPTLVVTSDDTFFTAEFLTGHVAPRFTDAGIAHVPEAGHWPHVEQPARLAEVLTEFLAHIS</sequence>
<proteinExistence type="predicted"/>
<evidence type="ECO:0000313" key="2">
    <source>
        <dbReference type="EMBL" id="MDT0467194.1"/>
    </source>
</evidence>
<comment type="caution">
    <text evidence="2">The sequence shown here is derived from an EMBL/GenBank/DDBJ whole genome shotgun (WGS) entry which is preliminary data.</text>
</comment>
<reference evidence="3" key="1">
    <citation type="submission" date="2023-07" db="EMBL/GenBank/DDBJ databases">
        <title>30 novel species of actinomycetes from the DSMZ collection.</title>
        <authorList>
            <person name="Nouioui I."/>
        </authorList>
    </citation>
    <scope>NUCLEOTIDE SEQUENCE [LARGE SCALE GENOMIC DNA]</scope>
    <source>
        <strain evidence="3">DSM 41699</strain>
    </source>
</reference>
<evidence type="ECO:0000313" key="3">
    <source>
        <dbReference type="Proteomes" id="UP001183809"/>
    </source>
</evidence>
<keyword evidence="2" id="KW-0378">Hydrolase</keyword>